<reference evidence="2" key="1">
    <citation type="journal article" date="2020" name="mSystems">
        <title>Genome- and Community-Level Interaction Insights into Carbon Utilization and Element Cycling Functions of Hydrothermarchaeota in Hydrothermal Sediment.</title>
        <authorList>
            <person name="Zhou Z."/>
            <person name="Liu Y."/>
            <person name="Xu W."/>
            <person name="Pan J."/>
            <person name="Luo Z.H."/>
            <person name="Li M."/>
        </authorList>
    </citation>
    <scope>NUCLEOTIDE SEQUENCE</scope>
    <source>
        <strain evidence="2">SpSt-997</strain>
    </source>
</reference>
<dbReference type="InterPro" id="IPR000600">
    <property type="entry name" value="ROK"/>
</dbReference>
<proteinExistence type="inferred from homology"/>
<dbReference type="SUPFAM" id="SSF53067">
    <property type="entry name" value="Actin-like ATPase domain"/>
    <property type="match status" value="1"/>
</dbReference>
<dbReference type="Pfam" id="PF00480">
    <property type="entry name" value="ROK"/>
    <property type="match status" value="1"/>
</dbReference>
<dbReference type="AlphaFoldDB" id="A0A8J4HBU6"/>
<name>A0A8J4HBU6_9PROT</name>
<protein>
    <submittedName>
        <fullName evidence="2">ROK family protein</fullName>
    </submittedName>
</protein>
<accession>A0A8J4HBU6</accession>
<evidence type="ECO:0000313" key="2">
    <source>
        <dbReference type="EMBL" id="HGC43036.1"/>
    </source>
</evidence>
<dbReference type="EMBL" id="DTQM01000146">
    <property type="protein sequence ID" value="HGC43036.1"/>
    <property type="molecule type" value="Genomic_DNA"/>
</dbReference>
<dbReference type="InterPro" id="IPR043129">
    <property type="entry name" value="ATPase_NBD"/>
</dbReference>
<dbReference type="Gene3D" id="3.30.420.40">
    <property type="match status" value="2"/>
</dbReference>
<gene>
    <name evidence="2" type="ORF">ENY07_07425</name>
</gene>
<comment type="caution">
    <text evidence="2">The sequence shown here is derived from an EMBL/GenBank/DDBJ whole genome shotgun (WGS) entry which is preliminary data.</text>
</comment>
<dbReference type="PANTHER" id="PTHR18964:SF149">
    <property type="entry name" value="BIFUNCTIONAL UDP-N-ACETYLGLUCOSAMINE 2-EPIMERASE_N-ACETYLMANNOSAMINE KINASE"/>
    <property type="match status" value="1"/>
</dbReference>
<organism evidence="2">
    <name type="scientific">Acidicaldus sp</name>
    <dbReference type="NCBI Taxonomy" id="1872105"/>
    <lineage>
        <taxon>Bacteria</taxon>
        <taxon>Pseudomonadati</taxon>
        <taxon>Pseudomonadota</taxon>
        <taxon>Alphaproteobacteria</taxon>
        <taxon>Acetobacterales</taxon>
        <taxon>Acetobacteraceae</taxon>
        <taxon>Acidicaldus</taxon>
    </lineage>
</organism>
<sequence>MNRDTAGKALTLAIDIGGTGLKASVLDQDGAMRAPRVHLPTPHPAPPAILLDALAELIRKLPPFDRISAGFPGAVRGGVVLTAPNLGNKAWARFPLQQKLTERFGRPARVENDAAVQGFGVISGHGMEMILTLGTGAGMAIFLDGQVAPHLELSQHPVHNDLTYDAYLGKAALDKIGPRHWNKRVRKAIAILERVVLFDTLYIGGGHAAHLAGNFPASVRIVANEAGITGGIALWRGPGAVSSPAIS</sequence>
<evidence type="ECO:0000256" key="1">
    <source>
        <dbReference type="ARBA" id="ARBA00006479"/>
    </source>
</evidence>
<comment type="similarity">
    <text evidence="1">Belongs to the ROK (NagC/XylR) family.</text>
</comment>
<dbReference type="PANTHER" id="PTHR18964">
    <property type="entry name" value="ROK (REPRESSOR, ORF, KINASE) FAMILY"/>
    <property type="match status" value="1"/>
</dbReference>